<accession>A0A1M5V9D0</accession>
<proteinExistence type="predicted"/>
<dbReference type="Proteomes" id="UP000184526">
    <property type="component" value="Unassembled WGS sequence"/>
</dbReference>
<protein>
    <recommendedName>
        <fullName evidence="1">Shedu protein SduA C-terminal domain-containing protein</fullName>
    </recommendedName>
</protein>
<reference evidence="2 3" key="1">
    <citation type="submission" date="2016-11" db="EMBL/GenBank/DDBJ databases">
        <authorList>
            <person name="Jaros S."/>
            <person name="Januszkiewicz K."/>
            <person name="Wedrychowicz H."/>
        </authorList>
    </citation>
    <scope>NUCLEOTIDE SEQUENCE [LARGE SCALE GENOMIC DNA]</scope>
    <source>
        <strain evidence="2 3">DSM 3089</strain>
    </source>
</reference>
<evidence type="ECO:0000313" key="3">
    <source>
        <dbReference type="Proteomes" id="UP000184526"/>
    </source>
</evidence>
<dbReference type="Pfam" id="PF14082">
    <property type="entry name" value="SduA_C"/>
    <property type="match status" value="1"/>
</dbReference>
<gene>
    <name evidence="2" type="ORF">SAMN02745196_01183</name>
</gene>
<evidence type="ECO:0000313" key="2">
    <source>
        <dbReference type="EMBL" id="SHH71882.1"/>
    </source>
</evidence>
<sequence>MGLFGRDYRFLTQEERKQWDEVLEREKYNEDGSRLPIGKRNLFREYPKAARYYDQLFPNNYLDIVELKDIEKLQSFNEGFKTLLDSNCNEREILNYIKDNKAYYIIGSIFSQYNFGHHEAYIFPEFQLGITYRVDYLLVGKSSGGYEFIFIELEHPCGSITKQDGKLGGVFRKGIEQTKDWKRWLDRNYQSLRENFANNIRDHDRLPSEFIEYDSTRIHYVVIAGRRENFKENTYCIKREYQKDQNIILLHYDNLLDFSKNIIGKLSY</sequence>
<dbReference type="EMBL" id="FQXP01000004">
    <property type="protein sequence ID" value="SHH71882.1"/>
    <property type="molecule type" value="Genomic_DNA"/>
</dbReference>
<feature type="domain" description="Shedu protein SduA C-terminal" evidence="1">
    <location>
        <begin position="89"/>
        <end position="256"/>
    </location>
</feature>
<dbReference type="RefSeq" id="WP_072831015.1">
    <property type="nucleotide sequence ID" value="NZ_FQXP01000004.1"/>
</dbReference>
<organism evidence="2 3">
    <name type="scientific">Clostridium collagenovorans DSM 3089</name>
    <dbReference type="NCBI Taxonomy" id="1121306"/>
    <lineage>
        <taxon>Bacteria</taxon>
        <taxon>Bacillati</taxon>
        <taxon>Bacillota</taxon>
        <taxon>Clostridia</taxon>
        <taxon>Eubacteriales</taxon>
        <taxon>Clostridiaceae</taxon>
        <taxon>Clostridium</taxon>
    </lineage>
</organism>
<keyword evidence="3" id="KW-1185">Reference proteome</keyword>
<dbReference type="AlphaFoldDB" id="A0A1M5V9D0"/>
<dbReference type="OrthoDB" id="1358919at2"/>
<dbReference type="InterPro" id="IPR025359">
    <property type="entry name" value="SduA_C"/>
</dbReference>
<evidence type="ECO:0000259" key="1">
    <source>
        <dbReference type="Pfam" id="PF14082"/>
    </source>
</evidence>
<name>A0A1M5V9D0_9CLOT</name>